<proteinExistence type="inferred from homology"/>
<dbReference type="PANTHER" id="PTHR30332">
    <property type="entry name" value="PROBABLE GENERAL SECRETION PATHWAY PROTEIN D"/>
    <property type="match status" value="1"/>
</dbReference>
<organism evidence="3 4">
    <name type="scientific">bacterium (Candidatus Ratteibacteria) CG_4_10_14_3_um_filter_41_18</name>
    <dbReference type="NCBI Taxonomy" id="2014287"/>
    <lineage>
        <taxon>Bacteria</taxon>
        <taxon>Candidatus Ratteibacteria</taxon>
    </lineage>
</organism>
<dbReference type="Proteomes" id="UP000229703">
    <property type="component" value="Unassembled WGS sequence"/>
</dbReference>
<dbReference type="GO" id="GO:0009306">
    <property type="term" value="P:protein secretion"/>
    <property type="evidence" value="ECO:0007669"/>
    <property type="project" value="InterPro"/>
</dbReference>
<dbReference type="Gene3D" id="3.30.1370.130">
    <property type="match status" value="1"/>
</dbReference>
<dbReference type="AlphaFoldDB" id="A0A2M7M4D2"/>
<reference evidence="4" key="1">
    <citation type="submission" date="2017-09" db="EMBL/GenBank/DDBJ databases">
        <title>Depth-based differentiation of microbial function through sediment-hosted aquifers and enrichment of novel symbionts in the deep terrestrial subsurface.</title>
        <authorList>
            <person name="Probst A.J."/>
            <person name="Ladd B."/>
            <person name="Jarett J.K."/>
            <person name="Geller-Mcgrath D.E."/>
            <person name="Sieber C.M.K."/>
            <person name="Emerson J.B."/>
            <person name="Anantharaman K."/>
            <person name="Thomas B.C."/>
            <person name="Malmstrom R."/>
            <person name="Stieglmeier M."/>
            <person name="Klingl A."/>
            <person name="Woyke T."/>
            <person name="Ryan C.M."/>
            <person name="Banfield J.F."/>
        </authorList>
    </citation>
    <scope>NUCLEOTIDE SEQUENCE [LARGE SCALE GENOMIC DNA]</scope>
</reference>
<dbReference type="InterPro" id="IPR050810">
    <property type="entry name" value="Bact_Secretion_Sys_Channel"/>
</dbReference>
<dbReference type="InterPro" id="IPR004846">
    <property type="entry name" value="T2SS/T3SS_dom"/>
</dbReference>
<name>A0A2M7M4D2_9BACT</name>
<dbReference type="PROSITE" id="PS00875">
    <property type="entry name" value="T2SP_D"/>
    <property type="match status" value="1"/>
</dbReference>
<evidence type="ECO:0000313" key="4">
    <source>
        <dbReference type="Proteomes" id="UP000229703"/>
    </source>
</evidence>
<dbReference type="PRINTS" id="PR00811">
    <property type="entry name" value="BCTERIALGSPD"/>
</dbReference>
<evidence type="ECO:0000256" key="1">
    <source>
        <dbReference type="RuleBase" id="RU004003"/>
    </source>
</evidence>
<dbReference type="InterPro" id="IPR001775">
    <property type="entry name" value="GspD/PilQ"/>
</dbReference>
<evidence type="ECO:0000259" key="2">
    <source>
        <dbReference type="Pfam" id="PF00263"/>
    </source>
</evidence>
<dbReference type="InterPro" id="IPR004845">
    <property type="entry name" value="T2SS_GspD_CS"/>
</dbReference>
<dbReference type="Pfam" id="PF00263">
    <property type="entry name" value="Secretin"/>
    <property type="match status" value="1"/>
</dbReference>
<protein>
    <recommendedName>
        <fullName evidence="2">Type II/III secretion system secretin-like domain-containing protein</fullName>
    </recommendedName>
</protein>
<comment type="similarity">
    <text evidence="1">Belongs to the bacterial secretin family.</text>
</comment>
<dbReference type="GO" id="GO:0015627">
    <property type="term" value="C:type II protein secretion system complex"/>
    <property type="evidence" value="ECO:0007669"/>
    <property type="project" value="TreeGrafter"/>
</dbReference>
<evidence type="ECO:0000313" key="3">
    <source>
        <dbReference type="EMBL" id="PIX77571.1"/>
    </source>
</evidence>
<dbReference type="EMBL" id="PFJK01000083">
    <property type="protein sequence ID" value="PIX77571.1"/>
    <property type="molecule type" value="Genomic_DNA"/>
</dbReference>
<dbReference type="PANTHER" id="PTHR30332:SF17">
    <property type="entry name" value="TYPE IV PILIATION SYSTEM PROTEIN DR_0774-RELATED"/>
    <property type="match status" value="1"/>
</dbReference>
<sequence>MEQLQLIMKRKVFLLFFIFLFSLSLNNLSFCEEIPAQEPLELEITESMPVELLLHSLARTFNQNITISPEVKGDCPVLSLKNLSFEEALNLICETMQLQWKKIKDAYIVSKPSIAPIVIIPEQTKLFVIKYISPEAALLLVQSLVKDKEKITLIPELKTIKATSTPDILKQIEETLKEADYPEAKETEEEIITESITTKYLTLSAVAELVAPLLKEAKGNYSLSPKTKTITITAPRKIVAKLSREIKEKDKETAPERAKVPAIPQVMIESKLVEFIGGNSRYFNIDWSYFKIKGERFTAYTPGEQTSTEVTTGSLALGFIKATENYLFDSLLETYITEEKAEILTAPKAAAMDGETALFNYSKTYKWWEATPYFDSEGKLTHTTYSLGEPVEVKISLEVTPQIDTEEKEVVVTLHPIVEDIIDWVEQPDYPDVKVPNVSKEELTTKLRIKDGDTIAIGGLMKKKEESRITKIPILGSIPLLGYLFRKTDISKSKTELIIFLTVRIISPE</sequence>
<gene>
    <name evidence="3" type="ORF">COZ37_01975</name>
</gene>
<comment type="caution">
    <text evidence="3">The sequence shown here is derived from an EMBL/GenBank/DDBJ whole genome shotgun (WGS) entry which is preliminary data.</text>
</comment>
<accession>A0A2M7M4D2</accession>
<feature type="domain" description="Type II/III secretion system secretin-like" evidence="2">
    <location>
        <begin position="336"/>
        <end position="506"/>
    </location>
</feature>